<dbReference type="AlphaFoldDB" id="A0A7S3L713"/>
<accession>A0A7S3L713</accession>
<dbReference type="InterPro" id="IPR013897">
    <property type="entry name" value="Duc1"/>
</dbReference>
<evidence type="ECO:0000259" key="2">
    <source>
        <dbReference type="Pfam" id="PF08588"/>
    </source>
</evidence>
<protein>
    <recommendedName>
        <fullName evidence="2">Domain of unknown function at the cortex 1 domain-containing protein</fullName>
    </recommendedName>
</protein>
<feature type="compositionally biased region" description="Basic residues" evidence="1">
    <location>
        <begin position="158"/>
        <end position="169"/>
    </location>
</feature>
<dbReference type="Pfam" id="PF08588">
    <property type="entry name" value="Duc1"/>
    <property type="match status" value="1"/>
</dbReference>
<feature type="region of interest" description="Disordered" evidence="1">
    <location>
        <begin position="158"/>
        <end position="225"/>
    </location>
</feature>
<organism evidence="3">
    <name type="scientific">Amphora coffeiformis</name>
    <dbReference type="NCBI Taxonomy" id="265554"/>
    <lineage>
        <taxon>Eukaryota</taxon>
        <taxon>Sar</taxon>
        <taxon>Stramenopiles</taxon>
        <taxon>Ochrophyta</taxon>
        <taxon>Bacillariophyta</taxon>
        <taxon>Bacillariophyceae</taxon>
        <taxon>Bacillariophycidae</taxon>
        <taxon>Thalassiophysales</taxon>
        <taxon>Catenulaceae</taxon>
        <taxon>Amphora</taxon>
    </lineage>
</organism>
<feature type="region of interest" description="Disordered" evidence="1">
    <location>
        <begin position="27"/>
        <end position="121"/>
    </location>
</feature>
<evidence type="ECO:0000256" key="1">
    <source>
        <dbReference type="SAM" id="MobiDB-lite"/>
    </source>
</evidence>
<feature type="compositionally biased region" description="Basic and acidic residues" evidence="1">
    <location>
        <begin position="204"/>
        <end position="222"/>
    </location>
</feature>
<gene>
    <name evidence="3" type="ORF">ACOF00016_LOCUS8866</name>
</gene>
<evidence type="ECO:0000313" key="3">
    <source>
        <dbReference type="EMBL" id="CAE0411547.1"/>
    </source>
</evidence>
<feature type="region of interest" description="Disordered" evidence="1">
    <location>
        <begin position="608"/>
        <end position="628"/>
    </location>
</feature>
<name>A0A7S3L713_9STRA</name>
<dbReference type="PANTHER" id="PTHR34826">
    <property type="entry name" value="UPF0590 PROTEIN C409.17C"/>
    <property type="match status" value="1"/>
</dbReference>
<dbReference type="PANTHER" id="PTHR34826:SF2">
    <property type="entry name" value="UPF0590 PROTEIN C409.17C"/>
    <property type="match status" value="1"/>
</dbReference>
<feature type="compositionally biased region" description="Polar residues" evidence="1">
    <location>
        <begin position="307"/>
        <end position="329"/>
    </location>
</feature>
<feature type="compositionally biased region" description="Polar residues" evidence="1">
    <location>
        <begin position="45"/>
        <end position="57"/>
    </location>
</feature>
<feature type="compositionally biased region" description="Basic residues" evidence="1">
    <location>
        <begin position="91"/>
        <end position="100"/>
    </location>
</feature>
<proteinExistence type="predicted"/>
<feature type="compositionally biased region" description="Basic and acidic residues" evidence="1">
    <location>
        <begin position="178"/>
        <end position="188"/>
    </location>
</feature>
<feature type="region of interest" description="Disordered" evidence="1">
    <location>
        <begin position="293"/>
        <end position="337"/>
    </location>
</feature>
<dbReference type="EMBL" id="HBIM01010607">
    <property type="protein sequence ID" value="CAE0411547.1"/>
    <property type="molecule type" value="Transcribed_RNA"/>
</dbReference>
<reference evidence="3" key="1">
    <citation type="submission" date="2021-01" db="EMBL/GenBank/DDBJ databases">
        <authorList>
            <person name="Corre E."/>
            <person name="Pelletier E."/>
            <person name="Niang G."/>
            <person name="Scheremetjew M."/>
            <person name="Finn R."/>
            <person name="Kale V."/>
            <person name="Holt S."/>
            <person name="Cochrane G."/>
            <person name="Meng A."/>
            <person name="Brown T."/>
            <person name="Cohen L."/>
        </authorList>
    </citation>
    <scope>NUCLEOTIDE SEQUENCE</scope>
    <source>
        <strain evidence="3">CCMP127</strain>
    </source>
</reference>
<sequence length="723" mass="81260">MRGGDPNRKIVSASSADAAAVNVSALSEQAAMVQQPKQDEKTESTTDGSVDNNNPSVPSDKRKRVPSNNITNNHRRFPRLFRPASPSKKQSPPKKIRMERRRSTGSSADANHSSDEVAPIPQTVSRTIPFLRRNVSLGNEPTVDLVAEQNKMARRRSLFRRGRQQRQHTKSPPPLETRQQDFTEEHAPWYEQTRVITVQNSPGEEEKKEENDIIDTEHEDTPRNSLCSSTEIFQHSYLETLCGIHAHDVDDLTGQEKSNQRRLPDDPTIQESIECVFSTSLEEDISRMLHLEDSDEDEDMPGHSPVAPSQIQQSVMRTRSDISRTTPPQSRARKRVESVKLAHVGSFKSSGAQDIRTVSSEPPLSVSTPSAGAPIFSTCCTCKRGKKPQMDPSAWPQAPLLLRPTPGSGTRVKRIRLVKDDEDKAILWQAGQTSKLTWPQELKKCWGKNEVEQSIDKCEMCPECMILPINNGNEEVGETLVTDFETDLFEGTLMLRLRYSNGTTKLPYQDDRGYFTGMNRRYQAVIRGRFKKELPWTECKTGFVLDRPAGKLPAKWILKGAVKVLSFFAPHLEVKFDGPRPMSMTPLGSTPQVLAVHNPEEPYSIEGMQEEPSRKEHTLLGEASSATNTLQRARARKKAFDKLYAHGSKEPKTDTSKVYTFEFLQHLFNFQDFSVELGSMLGPVPLAPIVDGQALPIMATHADFDRRLWSFDVWHESLVTGNA</sequence>
<feature type="domain" description="Domain of unknown function at the cortex 1" evidence="2">
    <location>
        <begin position="480"/>
        <end position="715"/>
    </location>
</feature>